<dbReference type="EMBL" id="BK063676">
    <property type="protein sequence ID" value="DBA35321.1"/>
    <property type="molecule type" value="Genomic_DNA"/>
</dbReference>
<evidence type="ECO:0000313" key="2">
    <source>
        <dbReference type="Proteomes" id="UP001302265"/>
    </source>
</evidence>
<keyword evidence="2" id="KW-1185">Reference proteome</keyword>
<accession>A0AA86Y9I0</accession>
<dbReference type="RefSeq" id="YP_011108874.1">
    <property type="nucleotide sequence ID" value="NC_092586.1"/>
</dbReference>
<proteinExistence type="predicted"/>
<gene>
    <name evidence="1" type="ORF">vir215_00019</name>
</gene>
<evidence type="ECO:0000313" key="1">
    <source>
        <dbReference type="EMBL" id="DBA35321.1"/>
    </source>
</evidence>
<dbReference type="Proteomes" id="UP001302265">
    <property type="component" value="Segment"/>
</dbReference>
<organism evidence="1 2">
    <name type="scientific">Caudoviricetes sp. vir215</name>
    <dbReference type="NCBI Taxonomy" id="3068354"/>
    <lineage>
        <taxon>Viruses</taxon>
        <taxon>Duplodnaviria</taxon>
        <taxon>Heunggongvirae</taxon>
        <taxon>Uroviricota</taxon>
        <taxon>Caudoviricetes</taxon>
    </lineage>
</organism>
<dbReference type="GeneID" id="98835798"/>
<sequence>MTDITRQEKTALMDAVRLGAMTALGEVVCIKDLPAGVPMKLYIKTMEAVSEAMREMTYDDY</sequence>
<protein>
    <submittedName>
        <fullName evidence="1">Uncharacterized protein</fullName>
    </submittedName>
</protein>
<reference evidence="1 2" key="1">
    <citation type="journal article" date="2023" name="Nat. Microbiol.">
        <title>A compendium of viruses from methanogenic archaea reveals their diversity and adaptations to the gut environment.</title>
        <authorList>
            <person name="Medvedeva S."/>
            <person name="Borrel G."/>
            <person name="Krupovic M."/>
            <person name="Gribaldo S."/>
        </authorList>
    </citation>
    <scope>NUCLEOTIDE SEQUENCE [LARGE SCALE GENOMIC DNA]</scope>
</reference>
<name>A0AA86Y9I0_9CAUD</name>